<dbReference type="GO" id="GO:0005198">
    <property type="term" value="F:structural molecule activity"/>
    <property type="evidence" value="ECO:0007669"/>
    <property type="project" value="InterPro"/>
</dbReference>
<dbReference type="Pfam" id="PF02119">
    <property type="entry name" value="FlgI"/>
    <property type="match status" value="1"/>
</dbReference>
<keyword evidence="7" id="KW-1185">Reference proteome</keyword>
<evidence type="ECO:0000256" key="4">
    <source>
        <dbReference type="ARBA" id="ARBA00023143"/>
    </source>
</evidence>
<keyword evidence="3 5" id="KW-0732">Signal</keyword>
<reference evidence="6 7" key="1">
    <citation type="submission" date="2020-07" db="EMBL/GenBank/DDBJ databases">
        <title>Genomic Encyclopedia of Type Strains, Phase IV (KMG-IV): sequencing the most valuable type-strain genomes for metagenomic binning, comparative biology and taxonomic classification.</title>
        <authorList>
            <person name="Goeker M."/>
        </authorList>
    </citation>
    <scope>NUCLEOTIDE SEQUENCE [LARGE SCALE GENOMIC DNA]</scope>
    <source>
        <strain evidence="6 7">DSM 17721</strain>
    </source>
</reference>
<feature type="chain" id="PRO_5031659430" description="Flagellar P-ring protein" evidence="5">
    <location>
        <begin position="23"/>
        <end position="366"/>
    </location>
</feature>
<evidence type="ECO:0000256" key="3">
    <source>
        <dbReference type="ARBA" id="ARBA00022729"/>
    </source>
</evidence>
<comment type="function">
    <text evidence="1 5">Assembles around the rod to form the L-ring and probably protects the motor/basal body from shearing forces during rotation.</text>
</comment>
<dbReference type="InterPro" id="IPR001782">
    <property type="entry name" value="Flag_FlgI"/>
</dbReference>
<dbReference type="GO" id="GO:0071973">
    <property type="term" value="P:bacterial-type flagellum-dependent cell motility"/>
    <property type="evidence" value="ECO:0007669"/>
    <property type="project" value="InterPro"/>
</dbReference>
<dbReference type="Proteomes" id="UP000525298">
    <property type="component" value="Unassembled WGS sequence"/>
</dbReference>
<dbReference type="RefSeq" id="WP_181550971.1">
    <property type="nucleotide sequence ID" value="NZ_JACDUS010000003.1"/>
</dbReference>
<comment type="subcellular location">
    <subcellularLocation>
        <location evidence="2 5">Bacterial flagellum basal body</location>
    </subcellularLocation>
</comment>
<proteinExistence type="inferred from homology"/>
<feature type="signal peptide" evidence="5">
    <location>
        <begin position="1"/>
        <end position="22"/>
    </location>
</feature>
<dbReference type="PRINTS" id="PR01010">
    <property type="entry name" value="FLGPRINGFLGI"/>
</dbReference>
<accession>A0A7W0C8W2</accession>
<keyword evidence="6" id="KW-0966">Cell projection</keyword>
<keyword evidence="4 5" id="KW-0975">Bacterial flagellum</keyword>
<keyword evidence="6" id="KW-0282">Flagellum</keyword>
<evidence type="ECO:0000256" key="5">
    <source>
        <dbReference type="HAMAP-Rule" id="MF_00416"/>
    </source>
</evidence>
<evidence type="ECO:0000313" key="6">
    <source>
        <dbReference type="EMBL" id="MBA2881325.1"/>
    </source>
</evidence>
<gene>
    <name evidence="5" type="primary">flgI</name>
    <name evidence="6" type="ORF">HNR65_001651</name>
</gene>
<evidence type="ECO:0000313" key="7">
    <source>
        <dbReference type="Proteomes" id="UP000525298"/>
    </source>
</evidence>
<sequence precursor="true">MKKLTISMVLCLMLAWSASGFSARIKDLTELQGVRDNQLLGYGLVVGLNDTGDSDKNGITMQTVANMMEHMGMTLDRSEIDVENVAAVMVTANLPPFARAGTKIDIVVSSLGDAESLSGGMLLRTPLMGADNEVYAVAQGSVVVGGISLSGQAASVEKNHPTVGRIPDGALVEREVGFSLPGNGPYVFHLKEADFTTISRMVTAVNSGFEENIARAVDSKSMAVDLPADFSASPVQFLSRLENLEVQPDAKARIVVNERTGTIVMGANVRLSTVAVAHGNIKLTIRERPGVSQPAPFSRGGQTVVVPDTELEVEEEKARFMVMERGVNVGDVAAALNAIGVTPRDVIAIFQAVKAAGALQAELVVM</sequence>
<organism evidence="6 7">
    <name type="scientific">Desulfosalsimonas propionicica</name>
    <dbReference type="NCBI Taxonomy" id="332175"/>
    <lineage>
        <taxon>Bacteria</taxon>
        <taxon>Pseudomonadati</taxon>
        <taxon>Thermodesulfobacteriota</taxon>
        <taxon>Desulfobacteria</taxon>
        <taxon>Desulfobacterales</taxon>
        <taxon>Desulfosalsimonadaceae</taxon>
        <taxon>Desulfosalsimonas</taxon>
    </lineage>
</organism>
<dbReference type="EMBL" id="JACDUS010000003">
    <property type="protein sequence ID" value="MBA2881325.1"/>
    <property type="molecule type" value="Genomic_DNA"/>
</dbReference>
<evidence type="ECO:0000256" key="1">
    <source>
        <dbReference type="ARBA" id="ARBA00002591"/>
    </source>
</evidence>
<keyword evidence="6" id="KW-0969">Cilium</keyword>
<dbReference type="HAMAP" id="MF_00416">
    <property type="entry name" value="FlgI"/>
    <property type="match status" value="1"/>
</dbReference>
<dbReference type="NCBIfam" id="NF003676">
    <property type="entry name" value="PRK05303.1"/>
    <property type="match status" value="1"/>
</dbReference>
<comment type="caution">
    <text evidence="6">The sequence shown here is derived from an EMBL/GenBank/DDBJ whole genome shotgun (WGS) entry which is preliminary data.</text>
</comment>
<dbReference type="AlphaFoldDB" id="A0A7W0C8W2"/>
<name>A0A7W0C8W2_9BACT</name>
<protein>
    <recommendedName>
        <fullName evidence="5">Flagellar P-ring protein</fullName>
    </recommendedName>
    <alternativeName>
        <fullName evidence="5">Basal body P-ring protein</fullName>
    </alternativeName>
</protein>
<comment type="subunit">
    <text evidence="5">The basal body constitutes a major portion of the flagellar organelle and consists of four rings (L,P,S, and M) mounted on a central rod.</text>
</comment>
<dbReference type="PANTHER" id="PTHR30381">
    <property type="entry name" value="FLAGELLAR P-RING PERIPLASMIC PROTEIN FLGI"/>
    <property type="match status" value="1"/>
</dbReference>
<dbReference type="GO" id="GO:0009428">
    <property type="term" value="C:bacterial-type flagellum basal body, distal rod, P ring"/>
    <property type="evidence" value="ECO:0007669"/>
    <property type="project" value="InterPro"/>
</dbReference>
<dbReference type="GO" id="GO:0030288">
    <property type="term" value="C:outer membrane-bounded periplasmic space"/>
    <property type="evidence" value="ECO:0007669"/>
    <property type="project" value="InterPro"/>
</dbReference>
<comment type="similarity">
    <text evidence="5">Belongs to the FlgI family.</text>
</comment>
<dbReference type="PANTHER" id="PTHR30381:SF0">
    <property type="entry name" value="FLAGELLAR P-RING PROTEIN"/>
    <property type="match status" value="1"/>
</dbReference>
<evidence type="ECO:0000256" key="2">
    <source>
        <dbReference type="ARBA" id="ARBA00004117"/>
    </source>
</evidence>